<dbReference type="GO" id="GO:0005524">
    <property type="term" value="F:ATP binding"/>
    <property type="evidence" value="ECO:0007669"/>
    <property type="project" value="InterPro"/>
</dbReference>
<feature type="domain" description="Protein kinase" evidence="1">
    <location>
        <begin position="11"/>
        <end position="294"/>
    </location>
</feature>
<evidence type="ECO:0000313" key="2">
    <source>
        <dbReference type="EMBL" id="JAC63827.1"/>
    </source>
</evidence>
<reference evidence="2" key="1">
    <citation type="submission" date="2014-05" db="EMBL/GenBank/DDBJ databases">
        <title>The transcriptome of the halophilic microalga Tetraselmis sp. GSL018 isolated from the Great Salt Lake, Utah.</title>
        <authorList>
            <person name="Jinkerson R.E."/>
            <person name="D'Adamo S."/>
            <person name="Posewitz M.C."/>
        </authorList>
    </citation>
    <scope>NUCLEOTIDE SEQUENCE</scope>
    <source>
        <strain evidence="2">GSL018</strain>
    </source>
</reference>
<keyword evidence="2" id="KW-0808">Transferase</keyword>
<dbReference type="PANTHER" id="PTHR24347">
    <property type="entry name" value="SERINE/THREONINE-PROTEIN KINASE"/>
    <property type="match status" value="1"/>
</dbReference>
<dbReference type="EMBL" id="GBEZ01023038">
    <property type="protein sequence ID" value="JAC63827.1"/>
    <property type="molecule type" value="Transcribed_RNA"/>
</dbReference>
<keyword evidence="2" id="KW-0418">Kinase</keyword>
<dbReference type="SMART" id="SM00220">
    <property type="entry name" value="S_TKc"/>
    <property type="match status" value="1"/>
</dbReference>
<dbReference type="PROSITE" id="PS50011">
    <property type="entry name" value="PROTEIN_KINASE_DOM"/>
    <property type="match status" value="1"/>
</dbReference>
<accession>A0A061QT28</accession>
<dbReference type="InterPro" id="IPR011009">
    <property type="entry name" value="Kinase-like_dom_sf"/>
</dbReference>
<dbReference type="InterPro" id="IPR000719">
    <property type="entry name" value="Prot_kinase_dom"/>
</dbReference>
<name>A0A061QT28_9CHLO</name>
<sequence length="320" mass="35420">MDPASIRVDSLEFREEIGSGACGTVRRALHRKTGQEFAVKVIPNSCACADTESAVLEKLWSTRSTRKKFGRRRSLDFIVKYLGAAKASAPEPQVASQFLVFDYLKGGDLATLLERNGGCLDERTAKTVLLQVVKGLQSLHSRNIAHCDLKLSNIAFENLDNLSSVRLIDLGSACDLSVSPAGVKSPVGTPVYWGPEVVRCFLTAQFCSEVVPYSKEADLWALGVIMYKLLSGQLPFPAADMECLFGRIQSSAVLFPENIWHEVSFHARDLIRKLLEKDPKQRISCREALKHPWFSSAKYDRALAFGVWRKMSHALAAGTQ</sequence>
<gene>
    <name evidence="2" type="ORF">TSPGSL018_19665</name>
</gene>
<dbReference type="Gene3D" id="3.30.200.20">
    <property type="entry name" value="Phosphorylase Kinase, domain 1"/>
    <property type="match status" value="1"/>
</dbReference>
<proteinExistence type="predicted"/>
<dbReference type="SUPFAM" id="SSF56112">
    <property type="entry name" value="Protein kinase-like (PK-like)"/>
    <property type="match status" value="1"/>
</dbReference>
<dbReference type="Gene3D" id="1.10.510.10">
    <property type="entry name" value="Transferase(Phosphotransferase) domain 1"/>
    <property type="match status" value="1"/>
</dbReference>
<protein>
    <submittedName>
        <fullName evidence="2">Phosphorylase b kinase gamma catalytic liver testis isoform isoform x1</fullName>
    </submittedName>
</protein>
<organism evidence="2">
    <name type="scientific">Tetraselmis sp. GSL018</name>
    <dbReference type="NCBI Taxonomy" id="582737"/>
    <lineage>
        <taxon>Eukaryota</taxon>
        <taxon>Viridiplantae</taxon>
        <taxon>Chlorophyta</taxon>
        <taxon>core chlorophytes</taxon>
        <taxon>Chlorodendrophyceae</taxon>
        <taxon>Chlorodendrales</taxon>
        <taxon>Chlorodendraceae</taxon>
        <taxon>Tetraselmis</taxon>
    </lineage>
</organism>
<dbReference type="GO" id="GO:0004672">
    <property type="term" value="F:protein kinase activity"/>
    <property type="evidence" value="ECO:0007669"/>
    <property type="project" value="InterPro"/>
</dbReference>
<dbReference type="Pfam" id="PF00069">
    <property type="entry name" value="Pkinase"/>
    <property type="match status" value="1"/>
</dbReference>
<evidence type="ECO:0000259" key="1">
    <source>
        <dbReference type="PROSITE" id="PS50011"/>
    </source>
</evidence>
<dbReference type="AlphaFoldDB" id="A0A061QT28"/>